<reference evidence="1 2" key="1">
    <citation type="submission" date="2015-07" db="EMBL/GenBank/DDBJ databases">
        <title>Genome analysis of myxobacterium Chondromyces crocatus Cm c5 reveals a high potential for natural compound synthesis and the genetic basis for the loss of fruiting body formation.</title>
        <authorList>
            <person name="Zaburannyi N."/>
            <person name="Bunk B."/>
            <person name="Maier J."/>
            <person name="Overmann J."/>
            <person name="Mueller R."/>
        </authorList>
    </citation>
    <scope>NUCLEOTIDE SEQUENCE [LARGE SCALE GENOMIC DNA]</scope>
    <source>
        <strain evidence="1 2">Cm c5</strain>
    </source>
</reference>
<dbReference type="Proteomes" id="UP000067626">
    <property type="component" value="Chromosome"/>
</dbReference>
<dbReference type="KEGG" id="ccro:CMC5_077050"/>
<keyword evidence="2" id="KW-1185">Reference proteome</keyword>
<sequence length="78" mass="8927">MPSKSPHLRCEVGQVDVLLMHDTRIAPVFRAAQHASDRAARVVTLRERGFIEHDTHRLFLPCTRLWASLPRNARCQPS</sequence>
<dbReference type="EMBL" id="CP012159">
    <property type="protein sequence ID" value="AKT43473.1"/>
    <property type="molecule type" value="Genomic_DNA"/>
</dbReference>
<organism evidence="1 2">
    <name type="scientific">Chondromyces crocatus</name>
    <dbReference type="NCBI Taxonomy" id="52"/>
    <lineage>
        <taxon>Bacteria</taxon>
        <taxon>Pseudomonadati</taxon>
        <taxon>Myxococcota</taxon>
        <taxon>Polyangia</taxon>
        <taxon>Polyangiales</taxon>
        <taxon>Polyangiaceae</taxon>
        <taxon>Chondromyces</taxon>
    </lineage>
</organism>
<accession>A0A0K1ES77</accession>
<protein>
    <submittedName>
        <fullName evidence="1">Uncharacterized protein</fullName>
    </submittedName>
</protein>
<dbReference type="AlphaFoldDB" id="A0A0K1ES77"/>
<evidence type="ECO:0000313" key="1">
    <source>
        <dbReference type="EMBL" id="AKT43473.1"/>
    </source>
</evidence>
<name>A0A0K1ES77_CHOCO</name>
<evidence type="ECO:0000313" key="2">
    <source>
        <dbReference type="Proteomes" id="UP000067626"/>
    </source>
</evidence>
<gene>
    <name evidence="1" type="ORF">CMC5_077050</name>
</gene>
<proteinExistence type="predicted"/>